<comment type="catalytic activity">
    <reaction evidence="5">
        <text>a 3-demethylubiquinol + S-adenosyl-L-methionine = a ubiquinol + S-adenosyl-L-homocysteine + H(+)</text>
        <dbReference type="Rhea" id="RHEA:44380"/>
        <dbReference type="Rhea" id="RHEA-COMP:9566"/>
        <dbReference type="Rhea" id="RHEA-COMP:10914"/>
        <dbReference type="ChEBI" id="CHEBI:15378"/>
        <dbReference type="ChEBI" id="CHEBI:17976"/>
        <dbReference type="ChEBI" id="CHEBI:57856"/>
        <dbReference type="ChEBI" id="CHEBI:59789"/>
        <dbReference type="ChEBI" id="CHEBI:84422"/>
        <dbReference type="EC" id="2.1.1.64"/>
    </reaction>
</comment>
<protein>
    <recommendedName>
        <fullName evidence="5">Ubiquinone biosynthesis O-methyltransferase</fullName>
    </recommendedName>
    <alternativeName>
        <fullName evidence="5">2-polyprenyl-6-hydroxyphenol methylase</fullName>
        <ecNumber evidence="5">2.1.1.222</ecNumber>
    </alternativeName>
    <alternativeName>
        <fullName evidence="5">3-demethylubiquinone 3-O-methyltransferase</fullName>
        <ecNumber evidence="5">2.1.1.64</ecNumber>
    </alternativeName>
</protein>
<comment type="caution">
    <text evidence="6">The sequence shown here is derived from an EMBL/GenBank/DDBJ whole genome shotgun (WGS) entry which is preliminary data.</text>
</comment>
<gene>
    <name evidence="5 6" type="primary">ubiG</name>
    <name evidence="6" type="ORF">ACFPFW_02270</name>
</gene>
<evidence type="ECO:0000313" key="6">
    <source>
        <dbReference type="EMBL" id="MFC5066840.1"/>
    </source>
</evidence>
<keyword evidence="4 5" id="KW-0949">S-adenosyl-L-methionine</keyword>
<accession>A0ABV9YVE5</accession>
<dbReference type="NCBIfam" id="TIGR01983">
    <property type="entry name" value="UbiG"/>
    <property type="match status" value="1"/>
</dbReference>
<feature type="binding site" evidence="5">
    <location>
        <position position="41"/>
    </location>
    <ligand>
        <name>S-adenosyl-L-methionine</name>
        <dbReference type="ChEBI" id="CHEBI:59789"/>
    </ligand>
</feature>
<dbReference type="RefSeq" id="WP_114957397.1">
    <property type="nucleotide sequence ID" value="NZ_JBHSJF010000002.1"/>
</dbReference>
<dbReference type="EC" id="2.1.1.222" evidence="5"/>
<dbReference type="EMBL" id="JBHSJF010000002">
    <property type="protein sequence ID" value="MFC5066840.1"/>
    <property type="molecule type" value="Genomic_DNA"/>
</dbReference>
<dbReference type="Gene3D" id="3.40.50.150">
    <property type="entry name" value="Vaccinia Virus protein VP39"/>
    <property type="match status" value="1"/>
</dbReference>
<dbReference type="HAMAP" id="MF_00472">
    <property type="entry name" value="UbiG"/>
    <property type="match status" value="1"/>
</dbReference>
<dbReference type="InterPro" id="IPR029063">
    <property type="entry name" value="SAM-dependent_MTases_sf"/>
</dbReference>
<comment type="similarity">
    <text evidence="5">Belongs to the methyltransferase superfamily. UbiG/COQ3 family.</text>
</comment>
<evidence type="ECO:0000256" key="1">
    <source>
        <dbReference type="ARBA" id="ARBA00022603"/>
    </source>
</evidence>
<evidence type="ECO:0000256" key="4">
    <source>
        <dbReference type="ARBA" id="ARBA00022691"/>
    </source>
</evidence>
<comment type="pathway">
    <text evidence="5">Cofactor biosynthesis; ubiquinone biosynthesis.</text>
</comment>
<dbReference type="GO" id="GO:0061542">
    <property type="term" value="F:3-demethylubiquinol 3-O-methyltransferase activity"/>
    <property type="evidence" value="ECO:0007669"/>
    <property type="project" value="UniProtKB-EC"/>
</dbReference>
<dbReference type="PANTHER" id="PTHR43464">
    <property type="entry name" value="METHYLTRANSFERASE"/>
    <property type="match status" value="1"/>
</dbReference>
<keyword evidence="7" id="KW-1185">Reference proteome</keyword>
<keyword evidence="2 5" id="KW-0808">Transferase</keyword>
<dbReference type="SUPFAM" id="SSF53335">
    <property type="entry name" value="S-adenosyl-L-methionine-dependent methyltransferases"/>
    <property type="match status" value="1"/>
</dbReference>
<organism evidence="6 7">
    <name type="scientific">Flaviflagellibacter deserti</name>
    <dbReference type="NCBI Taxonomy" id="2267266"/>
    <lineage>
        <taxon>Bacteria</taxon>
        <taxon>Pseudomonadati</taxon>
        <taxon>Pseudomonadota</taxon>
        <taxon>Alphaproteobacteria</taxon>
        <taxon>Hyphomicrobiales</taxon>
        <taxon>Flaviflagellibacter</taxon>
    </lineage>
</organism>
<keyword evidence="1 5" id="KW-0489">Methyltransferase</keyword>
<dbReference type="EC" id="2.1.1.64" evidence="5"/>
<sequence length="246" mass="27138">MNSGTVGSVDSEEVARFAATAEEWWNPRGPYAPLHRLNPARLTYVRDRLCEHFGRDPKNIRSLKGLRILDVGCGGGILSEPLTRLGAKVTGIEPAEESIEIARTHAKESGLKIDYRPTTAEKVLAADETFDVVIASEVIEHVADPAGFVRTLSALAKPGGLVLFSTLNRTLKSYALAIVGAEYILRWVPPKTHDWQKFVTPGELRRFVRSAGLNVSDVSGMIYDPLRGEWRLGPDTDVNYWLTAVK</sequence>
<evidence type="ECO:0000256" key="2">
    <source>
        <dbReference type="ARBA" id="ARBA00022679"/>
    </source>
</evidence>
<evidence type="ECO:0000313" key="7">
    <source>
        <dbReference type="Proteomes" id="UP001595796"/>
    </source>
</evidence>
<evidence type="ECO:0000256" key="3">
    <source>
        <dbReference type="ARBA" id="ARBA00022688"/>
    </source>
</evidence>
<dbReference type="PANTHER" id="PTHR43464:SF19">
    <property type="entry name" value="UBIQUINONE BIOSYNTHESIS O-METHYLTRANSFERASE, MITOCHONDRIAL"/>
    <property type="match status" value="1"/>
</dbReference>
<feature type="binding site" evidence="5">
    <location>
        <position position="136"/>
    </location>
    <ligand>
        <name>S-adenosyl-L-methionine</name>
        <dbReference type="ChEBI" id="CHEBI:59789"/>
    </ligand>
</feature>
<dbReference type="Pfam" id="PF13489">
    <property type="entry name" value="Methyltransf_23"/>
    <property type="match status" value="1"/>
</dbReference>
<dbReference type="CDD" id="cd02440">
    <property type="entry name" value="AdoMet_MTases"/>
    <property type="match status" value="1"/>
</dbReference>
<evidence type="ECO:0000256" key="5">
    <source>
        <dbReference type="HAMAP-Rule" id="MF_00472"/>
    </source>
</evidence>
<comment type="catalytic activity">
    <reaction evidence="5">
        <text>a 3-(all-trans-polyprenyl)benzene-1,2-diol + S-adenosyl-L-methionine = a 2-methoxy-6-(all-trans-polyprenyl)phenol + S-adenosyl-L-homocysteine + H(+)</text>
        <dbReference type="Rhea" id="RHEA:31411"/>
        <dbReference type="Rhea" id="RHEA-COMP:9550"/>
        <dbReference type="Rhea" id="RHEA-COMP:9551"/>
        <dbReference type="ChEBI" id="CHEBI:15378"/>
        <dbReference type="ChEBI" id="CHEBI:57856"/>
        <dbReference type="ChEBI" id="CHEBI:59789"/>
        <dbReference type="ChEBI" id="CHEBI:62729"/>
        <dbReference type="ChEBI" id="CHEBI:62731"/>
        <dbReference type="EC" id="2.1.1.222"/>
    </reaction>
</comment>
<name>A0ABV9YVE5_9HYPH</name>
<proteinExistence type="inferred from homology"/>
<comment type="function">
    <text evidence="5">O-methyltransferase that catalyzes the 2 O-methylation steps in the ubiquinone biosynthetic pathway.</text>
</comment>
<feature type="binding site" evidence="5">
    <location>
        <position position="72"/>
    </location>
    <ligand>
        <name>S-adenosyl-L-methionine</name>
        <dbReference type="ChEBI" id="CHEBI:59789"/>
    </ligand>
</feature>
<dbReference type="GO" id="GO:0102208">
    <property type="term" value="F:2-polyprenyl-6-hydroxyphenol methylase activity"/>
    <property type="evidence" value="ECO:0007669"/>
    <property type="project" value="UniProtKB-EC"/>
</dbReference>
<dbReference type="GO" id="GO:0032259">
    <property type="term" value="P:methylation"/>
    <property type="evidence" value="ECO:0007669"/>
    <property type="project" value="UniProtKB-KW"/>
</dbReference>
<comment type="caution">
    <text evidence="5">Lacks conserved residue(s) required for the propagation of feature annotation.</text>
</comment>
<reference evidence="7" key="1">
    <citation type="journal article" date="2019" name="Int. J. Syst. Evol. Microbiol.">
        <title>The Global Catalogue of Microorganisms (GCM) 10K type strain sequencing project: providing services to taxonomists for standard genome sequencing and annotation.</title>
        <authorList>
            <consortium name="The Broad Institute Genomics Platform"/>
            <consortium name="The Broad Institute Genome Sequencing Center for Infectious Disease"/>
            <person name="Wu L."/>
            <person name="Ma J."/>
        </authorList>
    </citation>
    <scope>NUCLEOTIDE SEQUENCE [LARGE SCALE GENOMIC DNA]</scope>
    <source>
        <strain evidence="7">CGMCC 1.16444</strain>
    </source>
</reference>
<keyword evidence="3 5" id="KW-0831">Ubiquinone biosynthesis</keyword>
<dbReference type="Proteomes" id="UP001595796">
    <property type="component" value="Unassembled WGS sequence"/>
</dbReference>
<dbReference type="InterPro" id="IPR010233">
    <property type="entry name" value="UbiG_MeTrfase"/>
</dbReference>